<feature type="binding site" evidence="11">
    <location>
        <position position="144"/>
    </location>
    <ligand>
        <name>alpha-D-mannose 1-phosphate</name>
        <dbReference type="ChEBI" id="CHEBI:58409"/>
    </ligand>
</feature>
<dbReference type="InterPro" id="IPR043169">
    <property type="entry name" value="PMM_cap"/>
</dbReference>
<feature type="binding site" evidence="11">
    <location>
        <position position="182"/>
    </location>
    <ligand>
        <name>alpha-D-mannose 1-phosphate</name>
        <dbReference type="ChEBI" id="CHEBI:58409"/>
    </ligand>
</feature>
<feature type="binding site" evidence="11">
    <location>
        <position position="126"/>
    </location>
    <ligand>
        <name>alpha-D-mannose 1-phosphate</name>
        <dbReference type="ChEBI" id="CHEBI:58409"/>
    </ligand>
</feature>
<dbReference type="NCBIfam" id="TIGR01484">
    <property type="entry name" value="HAD-SF-IIB"/>
    <property type="match status" value="1"/>
</dbReference>
<feature type="binding site" evidence="12">
    <location>
        <position position="224"/>
    </location>
    <ligand>
        <name>Mg(2+)</name>
        <dbReference type="ChEBI" id="CHEBI:18420"/>
        <label>1</label>
    </ligand>
</feature>
<evidence type="ECO:0000256" key="9">
    <source>
        <dbReference type="ARBA" id="ARBA00023235"/>
    </source>
</evidence>
<evidence type="ECO:0000256" key="2">
    <source>
        <dbReference type="ARBA" id="ARBA00004699"/>
    </source>
</evidence>
<dbReference type="SFLD" id="SFLDG01143">
    <property type="entry name" value="C2.B.3:_Phosphomannomutase_Lik"/>
    <property type="match status" value="1"/>
</dbReference>
<evidence type="ECO:0000256" key="7">
    <source>
        <dbReference type="ARBA" id="ARBA00022723"/>
    </source>
</evidence>
<dbReference type="InterPro" id="IPR005002">
    <property type="entry name" value="PMM"/>
</dbReference>
<feature type="binding site" evidence="12">
    <location>
        <position position="212"/>
    </location>
    <ligand>
        <name>Mg(2+)</name>
        <dbReference type="ChEBI" id="CHEBI:18420"/>
        <label>1</label>
    </ligand>
</feature>
<dbReference type="OrthoDB" id="10264771at2759"/>
<gene>
    <name evidence="14" type="ORF">CHIRRI_LOCUS5990</name>
</gene>
<dbReference type="SUPFAM" id="SSF56784">
    <property type="entry name" value="HAD-like"/>
    <property type="match status" value="1"/>
</dbReference>
<dbReference type="GO" id="GO:0046872">
    <property type="term" value="F:metal ion binding"/>
    <property type="evidence" value="ECO:0007669"/>
    <property type="project" value="UniProtKB-KW"/>
</dbReference>
<evidence type="ECO:0000256" key="3">
    <source>
        <dbReference type="ARBA" id="ARBA00009736"/>
    </source>
</evidence>
<feature type="active site" description="Nucleophile" evidence="10">
    <location>
        <position position="13"/>
    </location>
</feature>
<dbReference type="AlphaFoldDB" id="A0A9N9RTD8"/>
<dbReference type="FunFam" id="3.30.1240.20:FF:000001">
    <property type="entry name" value="Phosphomannomutase"/>
    <property type="match status" value="1"/>
</dbReference>
<dbReference type="CDD" id="cd02585">
    <property type="entry name" value="HAD_PMM"/>
    <property type="match status" value="1"/>
</dbReference>
<dbReference type="InterPro" id="IPR023214">
    <property type="entry name" value="HAD_sf"/>
</dbReference>
<evidence type="ECO:0000256" key="5">
    <source>
        <dbReference type="ARBA" id="ARBA00012730"/>
    </source>
</evidence>
<comment type="similarity">
    <text evidence="3 13">Belongs to the eukaryotic PMM family.</text>
</comment>
<dbReference type="EMBL" id="OU895878">
    <property type="protein sequence ID" value="CAG9803089.1"/>
    <property type="molecule type" value="Genomic_DNA"/>
</dbReference>
<feature type="active site" description="Proton donor/acceptor" evidence="10">
    <location>
        <position position="15"/>
    </location>
</feature>
<keyword evidence="8 12" id="KW-0460">Magnesium</keyword>
<proteinExistence type="inferred from homology"/>
<dbReference type="Gene3D" id="3.30.1240.20">
    <property type="match status" value="1"/>
</dbReference>
<evidence type="ECO:0000256" key="10">
    <source>
        <dbReference type="PIRSR" id="PIRSR605002-1"/>
    </source>
</evidence>
<dbReference type="Proteomes" id="UP001153620">
    <property type="component" value="Chromosome 2"/>
</dbReference>
<comment type="catalytic activity">
    <reaction evidence="13">
        <text>alpha-D-mannose 1-phosphate = D-mannose 6-phosphate</text>
        <dbReference type="Rhea" id="RHEA:11140"/>
        <dbReference type="ChEBI" id="CHEBI:58409"/>
        <dbReference type="ChEBI" id="CHEBI:58735"/>
        <dbReference type="EC" id="5.4.2.8"/>
    </reaction>
</comment>
<comment type="cofactor">
    <cofactor evidence="12">
        <name>Mg(2+)</name>
        <dbReference type="ChEBI" id="CHEBI:18420"/>
    </cofactor>
</comment>
<feature type="binding site" evidence="12">
    <location>
        <position position="13"/>
    </location>
    <ligand>
        <name>Mg(2+)</name>
        <dbReference type="ChEBI" id="CHEBI:18420"/>
        <label>1</label>
    </ligand>
</feature>
<dbReference type="GO" id="GO:0006013">
    <property type="term" value="P:mannose metabolic process"/>
    <property type="evidence" value="ECO:0007669"/>
    <property type="project" value="TreeGrafter"/>
</dbReference>
<dbReference type="GO" id="GO:0004615">
    <property type="term" value="F:phosphomannomutase activity"/>
    <property type="evidence" value="ECO:0007669"/>
    <property type="project" value="UniProtKB-EC"/>
</dbReference>
<evidence type="ECO:0000256" key="1">
    <source>
        <dbReference type="ARBA" id="ARBA00004496"/>
    </source>
</evidence>
<dbReference type="InterPro" id="IPR006379">
    <property type="entry name" value="HAD-SF_hydro_IIB"/>
</dbReference>
<protein>
    <recommendedName>
        <fullName evidence="5 13">Phosphomannomutase</fullName>
        <ecNumber evidence="5 13">5.4.2.8</ecNumber>
    </recommendedName>
</protein>
<dbReference type="SFLD" id="SFLDG01140">
    <property type="entry name" value="C2.B:_Phosphomannomutase_and_P"/>
    <property type="match status" value="1"/>
</dbReference>
<accession>A0A9N9RTD8</accession>
<feature type="binding site" evidence="11">
    <location>
        <position position="22"/>
    </location>
    <ligand>
        <name>alpha-D-mannose 1-phosphate</name>
        <dbReference type="ChEBI" id="CHEBI:58409"/>
    </ligand>
</feature>
<keyword evidence="6 13" id="KW-0963">Cytoplasm</keyword>
<feature type="binding site" evidence="11">
    <location>
        <position position="184"/>
    </location>
    <ligand>
        <name>alpha-D-mannose 1-phosphate</name>
        <dbReference type="ChEBI" id="CHEBI:58409"/>
    </ligand>
</feature>
<dbReference type="PANTHER" id="PTHR10466:SF0">
    <property type="entry name" value="PHOSPHOMANNOMUTASE"/>
    <property type="match status" value="1"/>
</dbReference>
<comment type="function">
    <text evidence="13">Involved in the synthesis of the GDP-mannose and dolichol-phosphate-mannose required for a number of critical mannosyl transfer reactions.</text>
</comment>
<keyword evidence="15" id="KW-1185">Reference proteome</keyword>
<dbReference type="EC" id="5.4.2.8" evidence="5 13"/>
<organism evidence="14 15">
    <name type="scientific">Chironomus riparius</name>
    <dbReference type="NCBI Taxonomy" id="315576"/>
    <lineage>
        <taxon>Eukaryota</taxon>
        <taxon>Metazoa</taxon>
        <taxon>Ecdysozoa</taxon>
        <taxon>Arthropoda</taxon>
        <taxon>Hexapoda</taxon>
        <taxon>Insecta</taxon>
        <taxon>Pterygota</taxon>
        <taxon>Neoptera</taxon>
        <taxon>Endopterygota</taxon>
        <taxon>Diptera</taxon>
        <taxon>Nematocera</taxon>
        <taxon>Chironomoidea</taxon>
        <taxon>Chironomidae</taxon>
        <taxon>Chironominae</taxon>
        <taxon>Chironomus</taxon>
    </lineage>
</organism>
<comment type="pathway">
    <text evidence="2 13">Nucleotide-sugar biosynthesis; GDP-alpha-D-mannose biosynthesis; alpha-D-mannose 1-phosphate from D-fructose 6-phosphate: step 2/2.</text>
</comment>
<evidence type="ECO:0000256" key="12">
    <source>
        <dbReference type="PIRSR" id="PIRSR605002-3"/>
    </source>
</evidence>
<evidence type="ECO:0000313" key="14">
    <source>
        <dbReference type="EMBL" id="CAG9803089.1"/>
    </source>
</evidence>
<evidence type="ECO:0000256" key="4">
    <source>
        <dbReference type="ARBA" id="ARBA00011738"/>
    </source>
</evidence>
<dbReference type="Gene3D" id="3.40.50.1000">
    <property type="entry name" value="HAD superfamily/HAD-like"/>
    <property type="match status" value="1"/>
</dbReference>
<dbReference type="GO" id="GO:0005829">
    <property type="term" value="C:cytosol"/>
    <property type="evidence" value="ECO:0007669"/>
    <property type="project" value="TreeGrafter"/>
</dbReference>
<comment type="subunit">
    <text evidence="4 13">Homodimer.</text>
</comment>
<evidence type="ECO:0000256" key="8">
    <source>
        <dbReference type="ARBA" id="ARBA00022842"/>
    </source>
</evidence>
<dbReference type="GO" id="GO:0009298">
    <property type="term" value="P:GDP-mannose biosynthetic process"/>
    <property type="evidence" value="ECO:0007669"/>
    <property type="project" value="InterPro"/>
</dbReference>
<dbReference type="InterPro" id="IPR036412">
    <property type="entry name" value="HAD-like_sf"/>
</dbReference>
<reference evidence="14" key="2">
    <citation type="submission" date="2022-10" db="EMBL/GenBank/DDBJ databases">
        <authorList>
            <consortium name="ENA_rothamsted_submissions"/>
            <consortium name="culmorum"/>
            <person name="King R."/>
        </authorList>
    </citation>
    <scope>NUCLEOTIDE SEQUENCE</scope>
</reference>
<evidence type="ECO:0000256" key="6">
    <source>
        <dbReference type="ARBA" id="ARBA00022490"/>
    </source>
</evidence>
<dbReference type="GO" id="GO:0006487">
    <property type="term" value="P:protein N-linked glycosylation"/>
    <property type="evidence" value="ECO:0007669"/>
    <property type="project" value="TreeGrafter"/>
</dbReference>
<keyword evidence="7 12" id="KW-0479">Metal-binding</keyword>
<evidence type="ECO:0000256" key="11">
    <source>
        <dbReference type="PIRSR" id="PIRSR605002-2"/>
    </source>
</evidence>
<feature type="binding site" evidence="11">
    <location>
        <position position="137"/>
    </location>
    <ligand>
        <name>alpha-D-mannose 1-phosphate</name>
        <dbReference type="ChEBI" id="CHEBI:58409"/>
    </ligand>
</feature>
<name>A0A9N9RTD8_9DIPT</name>
<reference evidence="14" key="1">
    <citation type="submission" date="2022-01" db="EMBL/GenBank/DDBJ databases">
        <authorList>
            <person name="King R."/>
        </authorList>
    </citation>
    <scope>NUCLEOTIDE SEQUENCE</scope>
</reference>
<dbReference type="PANTHER" id="PTHR10466">
    <property type="entry name" value="PHOSPHOMANNOMUTASE"/>
    <property type="match status" value="1"/>
</dbReference>
<evidence type="ECO:0000256" key="13">
    <source>
        <dbReference type="RuleBase" id="RU361118"/>
    </source>
</evidence>
<feature type="binding site" evidence="12">
    <location>
        <position position="15"/>
    </location>
    <ligand>
        <name>Mg(2+)</name>
        <dbReference type="ChEBI" id="CHEBI:18420"/>
        <label>1</label>
    </ligand>
</feature>
<dbReference type="Pfam" id="PF03332">
    <property type="entry name" value="PMM"/>
    <property type="match status" value="1"/>
</dbReference>
<comment type="subcellular location">
    <subcellularLocation>
        <location evidence="1 13">Cytoplasm</location>
    </subcellularLocation>
</comment>
<evidence type="ECO:0000313" key="15">
    <source>
        <dbReference type="Proteomes" id="UP001153620"/>
    </source>
</evidence>
<dbReference type="SFLD" id="SFLDS00003">
    <property type="entry name" value="Haloacid_Dehalogenase"/>
    <property type="match status" value="1"/>
</dbReference>
<feature type="binding site" evidence="12">
    <location>
        <position position="229"/>
    </location>
    <ligand>
        <name>Mg(2+)</name>
        <dbReference type="ChEBI" id="CHEBI:18420"/>
        <label>1</label>
    </ligand>
</feature>
<sequence length="251" mass="29304">MSLSRDEILLLFDIDNTLTLPREAICDKFESFLLTKIKPLATLGIVTGADLEKIYQQMNGKQVLKEFEFVFPENGIVHIENGCEVQKSSFSEKLGEEVLTDFINFTLRYIADLKLPFKRGTFIEYRNGMMNIAPTGRQCSKEERKIFHEYDNQHQVRTNMIRDLKEKFIDLDLEYAIGGQISFDVYPKGWNKSFCLSRLPSDKFKEIHFFGDQTKPGGNDYEIYEHPMTIGHHVNSYKDTERILKEMFQLD</sequence>
<keyword evidence="9 13" id="KW-0413">Isomerase</keyword>